<dbReference type="AlphaFoldDB" id="U9TLQ7"/>
<dbReference type="HOGENOM" id="CLU_2185340_0_0_1"/>
<accession>U9TLQ7</accession>
<proteinExistence type="predicted"/>
<organism evidence="1">
    <name type="scientific">Rhizophagus irregularis (strain DAOM 181602 / DAOM 197198 / MUCL 43194)</name>
    <name type="common">Arbuscular mycorrhizal fungus</name>
    <name type="synonym">Glomus intraradices</name>
    <dbReference type="NCBI Taxonomy" id="747089"/>
    <lineage>
        <taxon>Eukaryota</taxon>
        <taxon>Fungi</taxon>
        <taxon>Fungi incertae sedis</taxon>
        <taxon>Mucoromycota</taxon>
        <taxon>Glomeromycotina</taxon>
        <taxon>Glomeromycetes</taxon>
        <taxon>Glomerales</taxon>
        <taxon>Glomeraceae</taxon>
        <taxon>Rhizophagus</taxon>
    </lineage>
</organism>
<protein>
    <submittedName>
        <fullName evidence="1">Uncharacterized protein</fullName>
    </submittedName>
</protein>
<dbReference type="EMBL" id="KI289265">
    <property type="protein sequence ID" value="ESA08387.1"/>
    <property type="molecule type" value="Genomic_DNA"/>
</dbReference>
<reference evidence="1" key="1">
    <citation type="submission" date="2013-07" db="EMBL/GenBank/DDBJ databases">
        <title>The genome of an arbuscular mycorrhizal fungus provides insights into the evolution of the oldest plant symbiosis.</title>
        <authorList>
            <consortium name="DOE Joint Genome Institute"/>
            <person name="Tisserant E."/>
            <person name="Malbreil M."/>
            <person name="Kuo A."/>
            <person name="Kohler A."/>
            <person name="Symeonidi A."/>
            <person name="Balestrini R."/>
            <person name="Charron P."/>
            <person name="Duensing N."/>
            <person name="Frei-dit-Frey N."/>
            <person name="Gianinazzi-Pearson V."/>
            <person name="Gilbert B."/>
            <person name="Handa Y."/>
            <person name="Hijri M."/>
            <person name="Kaul R."/>
            <person name="Kawaguchi M."/>
            <person name="Krajinski F."/>
            <person name="Lammers P."/>
            <person name="Lapierre D."/>
            <person name="Masclaux F.G."/>
            <person name="Murat C."/>
            <person name="Morin E."/>
            <person name="Ndikumana S."/>
            <person name="Pagni M."/>
            <person name="Petitpierre D."/>
            <person name="Requena N."/>
            <person name="Rosikiewicz P."/>
            <person name="Riley R."/>
            <person name="Saito K."/>
            <person name="San Clemente H."/>
            <person name="Shapiro H."/>
            <person name="van Tuinen D."/>
            <person name="Becard G."/>
            <person name="Bonfante P."/>
            <person name="Paszkowski U."/>
            <person name="Shachar-Hill Y."/>
            <person name="Young J.P."/>
            <person name="Sanders I.R."/>
            <person name="Henrissat B."/>
            <person name="Rensing S.A."/>
            <person name="Grigoriev I.V."/>
            <person name="Corradi N."/>
            <person name="Roux C."/>
            <person name="Martin F."/>
        </authorList>
    </citation>
    <scope>NUCLEOTIDE SEQUENCE</scope>
    <source>
        <strain evidence="1">DAOM 197198</strain>
    </source>
</reference>
<name>U9TLQ7_RHIID</name>
<gene>
    <name evidence="1" type="ORF">GLOINDRAFT_98306</name>
</gene>
<evidence type="ECO:0000313" key="1">
    <source>
        <dbReference type="EMBL" id="ESA08387.1"/>
    </source>
</evidence>
<sequence>MAVVNINFSKYIGKFSPNNIMSLHSDYNDEIDISQKINTSLRIILHGVFLKKQILISIAAIICYPDSFFFILEKSIAAYFSNEGEFKNQSCYITLDNWGIGNAKRVLKG</sequence>